<keyword evidence="4" id="KW-0175">Coiled coil</keyword>
<accession>A0ABP9ER47</accession>
<comment type="caution">
    <text evidence="6">The sequence shown here is derived from an EMBL/GenBank/DDBJ whole genome shotgun (WGS) entry which is preliminary data.</text>
</comment>
<organism evidence="6 7">
    <name type="scientific">Ferrimonas pelagia</name>
    <dbReference type="NCBI Taxonomy" id="1177826"/>
    <lineage>
        <taxon>Bacteria</taxon>
        <taxon>Pseudomonadati</taxon>
        <taxon>Pseudomonadota</taxon>
        <taxon>Gammaproteobacteria</taxon>
        <taxon>Alteromonadales</taxon>
        <taxon>Ferrimonadaceae</taxon>
        <taxon>Ferrimonas</taxon>
    </lineage>
</organism>
<dbReference type="RefSeq" id="WP_345335029.1">
    <property type="nucleotide sequence ID" value="NZ_BAABJZ010000024.1"/>
</dbReference>
<dbReference type="InterPro" id="IPR003593">
    <property type="entry name" value="AAA+_ATPase"/>
</dbReference>
<dbReference type="InterPro" id="IPR050611">
    <property type="entry name" value="ABCF"/>
</dbReference>
<dbReference type="InterPro" id="IPR003439">
    <property type="entry name" value="ABC_transporter-like_ATP-bd"/>
</dbReference>
<evidence type="ECO:0000313" key="6">
    <source>
        <dbReference type="EMBL" id="GAA4884099.1"/>
    </source>
</evidence>
<keyword evidence="2" id="KW-0547">Nucleotide-binding</keyword>
<feature type="domain" description="ABC transporter" evidence="5">
    <location>
        <begin position="313"/>
        <end position="527"/>
    </location>
</feature>
<dbReference type="EMBL" id="BAABJZ010000024">
    <property type="protein sequence ID" value="GAA4884099.1"/>
    <property type="molecule type" value="Genomic_DNA"/>
</dbReference>
<evidence type="ECO:0000256" key="1">
    <source>
        <dbReference type="ARBA" id="ARBA00022737"/>
    </source>
</evidence>
<dbReference type="Gene3D" id="3.40.50.300">
    <property type="entry name" value="P-loop containing nucleotide triphosphate hydrolases"/>
    <property type="match status" value="2"/>
</dbReference>
<dbReference type="PANTHER" id="PTHR19211">
    <property type="entry name" value="ATP-BINDING TRANSPORT PROTEIN-RELATED"/>
    <property type="match status" value="1"/>
</dbReference>
<dbReference type="SUPFAM" id="SSF46966">
    <property type="entry name" value="Spectrin repeat"/>
    <property type="match status" value="1"/>
</dbReference>
<dbReference type="Pfam" id="PF12848">
    <property type="entry name" value="ABC_tran_Xtn"/>
    <property type="match status" value="1"/>
</dbReference>
<evidence type="ECO:0000313" key="7">
    <source>
        <dbReference type="Proteomes" id="UP001499988"/>
    </source>
</evidence>
<protein>
    <submittedName>
        <fullName evidence="6">ABC transporter ATP-binding protein</fullName>
    </submittedName>
</protein>
<dbReference type="InterPro" id="IPR027417">
    <property type="entry name" value="P-loop_NTPase"/>
</dbReference>
<keyword evidence="3 6" id="KW-0067">ATP-binding</keyword>
<dbReference type="Proteomes" id="UP001499988">
    <property type="component" value="Unassembled WGS sequence"/>
</dbReference>
<dbReference type="CDD" id="cd03221">
    <property type="entry name" value="ABCF_EF-3"/>
    <property type="match status" value="2"/>
</dbReference>
<dbReference type="InterPro" id="IPR032781">
    <property type="entry name" value="ABC_tran_Xtn"/>
</dbReference>
<dbReference type="Pfam" id="PF00005">
    <property type="entry name" value="ABC_tran"/>
    <property type="match status" value="2"/>
</dbReference>
<name>A0ABP9ER47_9GAMM</name>
<keyword evidence="7" id="KW-1185">Reference proteome</keyword>
<keyword evidence="1" id="KW-0677">Repeat</keyword>
<dbReference type="PROSITE" id="PS00211">
    <property type="entry name" value="ABC_TRANSPORTER_1"/>
    <property type="match status" value="2"/>
</dbReference>
<dbReference type="SUPFAM" id="SSF52540">
    <property type="entry name" value="P-loop containing nucleoside triphosphate hydrolases"/>
    <property type="match status" value="2"/>
</dbReference>
<evidence type="ECO:0000256" key="4">
    <source>
        <dbReference type="SAM" id="Coils"/>
    </source>
</evidence>
<sequence>MITLDQVQLIRGAKRLLDNASLTIYPGHKVALVGANGVGKSSLLGLLRGEFGVDAGDCRVPANWRQACVDQETPAKTCSALDYVLDGDQTYRALEQELHDAQEDGDGRRIGHAHDQFEAYHGYQVPAKAAELLSGLGFDNDAQGRPVKDFSGGWRMRLNLARALLIPSDLLLLDEPTNHLDLDTLIWLEGWLKRYEGTLILISHDRDFLDAVVGEVVHVEQQLLNHYPGNYTQFERVRAERQAQQQSMFEKQQREKAHMQSFVDRFRAKASKAKQAQSRLKALEKLTLTAPAHADSQFHMSFRAPLALPSPLLRLDQVQAGYGDLTILRQIKMNLVPGSRIGLLGRNGAGKSTFIKLLSGEIQPQAGELAISQGVKIGYFAQHQLEALRLDDTPLAHLMRLAPDAKEQELRNFLGSYGFANDKALSPVRPFSGGEKARLVLALLVWQRPNLLLLDEPTNHLDLEMRHSLTMALQGFEGAMVVVSHDRHLLRATCEDLYLVDAGQVQPFSGDLEDYHQWLLKKELPLNSSEPGVDRKAKKRQEAELRKLLSPVKKRQEKVDKAMANAQKSWDDLENRLSDSTLYEDKNKGELTELLKQRGQLQQQQEELEMEWLDLQEQIDTLTEQHQE</sequence>
<dbReference type="PROSITE" id="PS50893">
    <property type="entry name" value="ABC_TRANSPORTER_2"/>
    <property type="match status" value="2"/>
</dbReference>
<dbReference type="SMART" id="SM00382">
    <property type="entry name" value="AAA"/>
    <property type="match status" value="2"/>
</dbReference>
<feature type="domain" description="ABC transporter" evidence="5">
    <location>
        <begin position="2"/>
        <end position="246"/>
    </location>
</feature>
<evidence type="ECO:0000259" key="5">
    <source>
        <dbReference type="PROSITE" id="PS50893"/>
    </source>
</evidence>
<evidence type="ECO:0000256" key="2">
    <source>
        <dbReference type="ARBA" id="ARBA00022741"/>
    </source>
</evidence>
<feature type="coiled-coil region" evidence="4">
    <location>
        <begin position="591"/>
        <end position="625"/>
    </location>
</feature>
<proteinExistence type="predicted"/>
<gene>
    <name evidence="6" type="ORF">GCM10023333_18010</name>
</gene>
<evidence type="ECO:0000256" key="3">
    <source>
        <dbReference type="ARBA" id="ARBA00022840"/>
    </source>
</evidence>
<dbReference type="GO" id="GO:0005524">
    <property type="term" value="F:ATP binding"/>
    <property type="evidence" value="ECO:0007669"/>
    <property type="project" value="UniProtKB-KW"/>
</dbReference>
<dbReference type="PANTHER" id="PTHR19211:SF14">
    <property type="entry name" value="ATP-BINDING CASSETTE SUB-FAMILY F MEMBER 1"/>
    <property type="match status" value="1"/>
</dbReference>
<dbReference type="InterPro" id="IPR017871">
    <property type="entry name" value="ABC_transporter-like_CS"/>
</dbReference>
<reference evidence="7" key="1">
    <citation type="journal article" date="2019" name="Int. J. Syst. Evol. Microbiol.">
        <title>The Global Catalogue of Microorganisms (GCM) 10K type strain sequencing project: providing services to taxonomists for standard genome sequencing and annotation.</title>
        <authorList>
            <consortium name="The Broad Institute Genomics Platform"/>
            <consortium name="The Broad Institute Genome Sequencing Center for Infectious Disease"/>
            <person name="Wu L."/>
            <person name="Ma J."/>
        </authorList>
    </citation>
    <scope>NUCLEOTIDE SEQUENCE [LARGE SCALE GENOMIC DNA]</scope>
    <source>
        <strain evidence="7">JCM 18401</strain>
    </source>
</reference>